<comment type="caution">
    <text evidence="2">The sequence shown here is derived from an EMBL/GenBank/DDBJ whole genome shotgun (WGS) entry which is preliminary data.</text>
</comment>
<organism evidence="2 3">
    <name type="scientific">Streptomyces lacrimifluminis</name>
    <dbReference type="NCBI Taxonomy" id="1500077"/>
    <lineage>
        <taxon>Bacteria</taxon>
        <taxon>Bacillati</taxon>
        <taxon>Actinomycetota</taxon>
        <taxon>Actinomycetes</taxon>
        <taxon>Kitasatosporales</taxon>
        <taxon>Streptomycetaceae</taxon>
        <taxon>Streptomyces</taxon>
    </lineage>
</organism>
<keyword evidence="1" id="KW-1133">Transmembrane helix</keyword>
<sequence length="138" mass="14352">MSAIQFAALAARSAEPPLMLRRFLALDALVTGANSVAYLVASGPLARFLGVDSGLLFELGLFLAVYAGAVGWLASRQRPAVLPVRVVIEANLAWAAVSCVALVLWLTPSTAGTVWAVLQAAVVAGFAALQYVSLRAGR</sequence>
<protein>
    <recommendedName>
        <fullName evidence="4">Integral membrane protein</fullName>
    </recommendedName>
</protein>
<evidence type="ECO:0000313" key="3">
    <source>
        <dbReference type="Proteomes" id="UP000625682"/>
    </source>
</evidence>
<feature type="transmembrane region" description="Helical" evidence="1">
    <location>
        <begin position="86"/>
        <end position="106"/>
    </location>
</feature>
<dbReference type="RefSeq" id="WP_189148738.1">
    <property type="nucleotide sequence ID" value="NZ_BAABER010000011.1"/>
</dbReference>
<dbReference type="AlphaFoldDB" id="A0A917L0Q8"/>
<reference evidence="2" key="2">
    <citation type="submission" date="2020-09" db="EMBL/GenBank/DDBJ databases">
        <authorList>
            <person name="Sun Q."/>
            <person name="Zhou Y."/>
        </authorList>
    </citation>
    <scope>NUCLEOTIDE SEQUENCE</scope>
    <source>
        <strain evidence="2">CGMCC 4.7272</strain>
    </source>
</reference>
<keyword evidence="3" id="KW-1185">Reference proteome</keyword>
<evidence type="ECO:0008006" key="4">
    <source>
        <dbReference type="Google" id="ProtNLM"/>
    </source>
</evidence>
<reference evidence="2" key="1">
    <citation type="journal article" date="2014" name="Int. J. Syst. Evol. Microbiol.">
        <title>Complete genome sequence of Corynebacterium casei LMG S-19264T (=DSM 44701T), isolated from a smear-ripened cheese.</title>
        <authorList>
            <consortium name="US DOE Joint Genome Institute (JGI-PGF)"/>
            <person name="Walter F."/>
            <person name="Albersmeier A."/>
            <person name="Kalinowski J."/>
            <person name="Ruckert C."/>
        </authorList>
    </citation>
    <scope>NUCLEOTIDE SEQUENCE</scope>
    <source>
        <strain evidence="2">CGMCC 4.7272</strain>
    </source>
</reference>
<proteinExistence type="predicted"/>
<name>A0A917L0Q8_9ACTN</name>
<gene>
    <name evidence="2" type="ORF">GCM10012282_40100</name>
</gene>
<evidence type="ECO:0000256" key="1">
    <source>
        <dbReference type="SAM" id="Phobius"/>
    </source>
</evidence>
<evidence type="ECO:0000313" key="2">
    <source>
        <dbReference type="EMBL" id="GGJ39425.1"/>
    </source>
</evidence>
<keyword evidence="1" id="KW-0812">Transmembrane</keyword>
<dbReference type="EMBL" id="BMMU01000012">
    <property type="protein sequence ID" value="GGJ39425.1"/>
    <property type="molecule type" value="Genomic_DNA"/>
</dbReference>
<accession>A0A917L0Q8</accession>
<dbReference type="Proteomes" id="UP000625682">
    <property type="component" value="Unassembled WGS sequence"/>
</dbReference>
<keyword evidence="1" id="KW-0472">Membrane</keyword>
<feature type="transmembrane region" description="Helical" evidence="1">
    <location>
        <begin position="112"/>
        <end position="132"/>
    </location>
</feature>
<feature type="transmembrane region" description="Helical" evidence="1">
    <location>
        <begin position="55"/>
        <end position="74"/>
    </location>
</feature>